<feature type="signal peptide" evidence="2">
    <location>
        <begin position="1"/>
        <end position="18"/>
    </location>
</feature>
<dbReference type="PANTHER" id="PTHR38049:SF1">
    <property type="entry name" value="PROTEIN KINASE DOMAIN-CONTAINING PROTEIN"/>
    <property type="match status" value="1"/>
</dbReference>
<dbReference type="RefSeq" id="XP_069201820.1">
    <property type="nucleotide sequence ID" value="XM_069347219.1"/>
</dbReference>
<dbReference type="PANTHER" id="PTHR38049">
    <property type="entry name" value="RICIN B LECTIN DOMAIN-CONTAINING PROTEIN"/>
    <property type="match status" value="1"/>
</dbReference>
<accession>A0ABR3PHC8</accession>
<sequence length="279" mass="31621">MDFILGLGLALPITAGLAIGTVTGVGQGVSQQQKANEEAKNANPEARMVKFHVDSAVDHSLRKSPAFALLNNGMVVLRDDKLWVEEKSGKGGMPLRKESHPFTGFFLQYPDEARVPPLRGLVSTITADPPMLNWVYADKDTYELKYSNRSGSIEHLVGDWDWTDEFEDSCLSFDGWEPFVAVEEPDFPDEQGKPRWALYVDVDDDGLKARKKGRKTLEVQLERRIITDQEYNKWGIGQEGNIGFKSTKEIDKIAERRAEREKQEKEQQQQNNITVEHKE</sequence>
<keyword evidence="2" id="KW-0732">Signal</keyword>
<comment type="caution">
    <text evidence="3">The sequence shown here is derived from an EMBL/GenBank/DDBJ whole genome shotgun (WGS) entry which is preliminary data.</text>
</comment>
<evidence type="ECO:0000256" key="1">
    <source>
        <dbReference type="SAM" id="MobiDB-lite"/>
    </source>
</evidence>
<protein>
    <submittedName>
        <fullName evidence="3">Uncharacterized protein</fullName>
    </submittedName>
</protein>
<dbReference type="GeneID" id="95980855"/>
<dbReference type="EMBL" id="JBFMKM010000006">
    <property type="protein sequence ID" value="KAL1305547.1"/>
    <property type="molecule type" value="Genomic_DNA"/>
</dbReference>
<feature type="compositionally biased region" description="Basic and acidic residues" evidence="1">
    <location>
        <begin position="257"/>
        <end position="267"/>
    </location>
</feature>
<reference evidence="3 4" key="1">
    <citation type="submission" date="2024-07" db="EMBL/GenBank/DDBJ databases">
        <title>Draft sequence of the Neodothiora populina.</title>
        <authorList>
            <person name="Drown D.D."/>
            <person name="Schuette U.S."/>
            <person name="Buechlein A.B."/>
            <person name="Rusch D.R."/>
            <person name="Winton L.W."/>
            <person name="Adams G.A."/>
        </authorList>
    </citation>
    <scope>NUCLEOTIDE SEQUENCE [LARGE SCALE GENOMIC DNA]</scope>
    <source>
        <strain evidence="3 4">CPC 39397</strain>
    </source>
</reference>
<gene>
    <name evidence="3" type="ORF">AAFC00_007156</name>
</gene>
<evidence type="ECO:0000313" key="3">
    <source>
        <dbReference type="EMBL" id="KAL1305547.1"/>
    </source>
</evidence>
<evidence type="ECO:0000256" key="2">
    <source>
        <dbReference type="SAM" id="SignalP"/>
    </source>
</evidence>
<proteinExistence type="predicted"/>
<keyword evidence="4" id="KW-1185">Reference proteome</keyword>
<dbReference type="Proteomes" id="UP001562354">
    <property type="component" value="Unassembled WGS sequence"/>
</dbReference>
<evidence type="ECO:0000313" key="4">
    <source>
        <dbReference type="Proteomes" id="UP001562354"/>
    </source>
</evidence>
<feature type="chain" id="PRO_5046185612" evidence="2">
    <location>
        <begin position="19"/>
        <end position="279"/>
    </location>
</feature>
<organism evidence="3 4">
    <name type="scientific">Neodothiora populina</name>
    <dbReference type="NCBI Taxonomy" id="2781224"/>
    <lineage>
        <taxon>Eukaryota</taxon>
        <taxon>Fungi</taxon>
        <taxon>Dikarya</taxon>
        <taxon>Ascomycota</taxon>
        <taxon>Pezizomycotina</taxon>
        <taxon>Dothideomycetes</taxon>
        <taxon>Dothideomycetidae</taxon>
        <taxon>Dothideales</taxon>
        <taxon>Dothioraceae</taxon>
        <taxon>Neodothiora</taxon>
    </lineage>
</organism>
<feature type="region of interest" description="Disordered" evidence="1">
    <location>
        <begin position="257"/>
        <end position="279"/>
    </location>
</feature>
<name>A0ABR3PHC8_9PEZI</name>